<gene>
    <name evidence="3" type="primary">LOC111348607</name>
</gene>
<keyword evidence="1" id="KW-1133">Transmembrane helix</keyword>
<sequence length="276" mass="31413">MVYTSLTKFNIQDLVPGSTKTSGKKIDTDAILPYFIVPGLLLIATISRTVTITVMVVIAMGALYVQSRPRQKNRSSFFFSWTLSSAVCLFLIFENGILGFFEITMLENFIFLVLLACTLYFFYKMKIIAENELTGTGTKGKEYSPVLTSDSHYCQICQIEVNERFFHSIWWDCCVLRPNYIHFLAGHIFAFATLLLGTNLGLTTVCQPFILYEAILMPLDCEDIYYDFNMSISFVACVYALGYALVIAVVLIRQLIVYLPKYSEPQWKKLVNVLNV</sequence>
<keyword evidence="1" id="KW-0812">Transmembrane</keyword>
<feature type="transmembrane region" description="Helical" evidence="1">
    <location>
        <begin position="230"/>
        <end position="252"/>
    </location>
</feature>
<keyword evidence="2" id="KW-1185">Reference proteome</keyword>
<dbReference type="RefSeq" id="XP_022815041.1">
    <property type="nucleotide sequence ID" value="XM_022959273.1"/>
</dbReference>
<name>A0A9J7DNC1_SPOLT</name>
<feature type="transmembrane region" description="Helical" evidence="1">
    <location>
        <begin position="188"/>
        <end position="210"/>
    </location>
</feature>
<feature type="transmembrane region" description="Helical" evidence="1">
    <location>
        <begin position="76"/>
        <end position="93"/>
    </location>
</feature>
<evidence type="ECO:0000313" key="3">
    <source>
        <dbReference type="RefSeq" id="XP_022815041.1"/>
    </source>
</evidence>
<proteinExistence type="predicted"/>
<evidence type="ECO:0000313" key="2">
    <source>
        <dbReference type="Proteomes" id="UP000301870"/>
    </source>
</evidence>
<dbReference type="GeneID" id="111348607"/>
<dbReference type="OrthoDB" id="430659at2759"/>
<keyword evidence="1" id="KW-0472">Membrane</keyword>
<feature type="transmembrane region" description="Helical" evidence="1">
    <location>
        <begin position="31"/>
        <end position="64"/>
    </location>
</feature>
<dbReference type="CTD" id="33516"/>
<accession>A0A9J7DNC1</accession>
<reference evidence="3" key="1">
    <citation type="submission" date="2025-08" db="UniProtKB">
        <authorList>
            <consortium name="RefSeq"/>
        </authorList>
    </citation>
    <scope>IDENTIFICATION</scope>
    <source>
        <strain evidence="3">Ishihara</strain>
        <tissue evidence="3">Whole body</tissue>
    </source>
</reference>
<dbReference type="KEGG" id="sliu:111348607"/>
<dbReference type="Proteomes" id="UP000301870">
    <property type="component" value="Chromosome 7"/>
</dbReference>
<dbReference type="AlphaFoldDB" id="A0A9J7DNC1"/>
<organism evidence="2 3">
    <name type="scientific">Spodoptera litura</name>
    <name type="common">Asian cotton leafworm</name>
    <dbReference type="NCBI Taxonomy" id="69820"/>
    <lineage>
        <taxon>Eukaryota</taxon>
        <taxon>Metazoa</taxon>
        <taxon>Ecdysozoa</taxon>
        <taxon>Arthropoda</taxon>
        <taxon>Hexapoda</taxon>
        <taxon>Insecta</taxon>
        <taxon>Pterygota</taxon>
        <taxon>Neoptera</taxon>
        <taxon>Endopterygota</taxon>
        <taxon>Lepidoptera</taxon>
        <taxon>Glossata</taxon>
        <taxon>Ditrysia</taxon>
        <taxon>Noctuoidea</taxon>
        <taxon>Noctuidae</taxon>
        <taxon>Amphipyrinae</taxon>
        <taxon>Spodoptera</taxon>
    </lineage>
</organism>
<protein>
    <submittedName>
        <fullName evidence="3">Palmitoyltransferase ZDHHC23</fullName>
    </submittedName>
</protein>
<feature type="transmembrane region" description="Helical" evidence="1">
    <location>
        <begin position="105"/>
        <end position="123"/>
    </location>
</feature>
<evidence type="ECO:0000256" key="1">
    <source>
        <dbReference type="SAM" id="Phobius"/>
    </source>
</evidence>